<proteinExistence type="predicted"/>
<evidence type="ECO:0000313" key="2">
    <source>
        <dbReference type="EMBL" id="KAG6941601.1"/>
    </source>
</evidence>
<dbReference type="Pfam" id="PF00724">
    <property type="entry name" value="Oxidored_FMN"/>
    <property type="match status" value="1"/>
</dbReference>
<feature type="domain" description="NADH:flavin oxidoreductase/NADH oxidase N-terminal" evidence="1">
    <location>
        <begin position="7"/>
        <end position="83"/>
    </location>
</feature>
<gene>
    <name evidence="2" type="ORF">JG688_00018581</name>
</gene>
<reference evidence="2" key="1">
    <citation type="submission" date="2021-01" db="EMBL/GenBank/DDBJ databases">
        <title>Phytophthora aleatoria, a newly-described species from Pinus radiata is distinct from Phytophthora cactorum isolates based on comparative genomics.</title>
        <authorList>
            <person name="Mcdougal R."/>
            <person name="Panda P."/>
            <person name="Williams N."/>
            <person name="Studholme D.J."/>
        </authorList>
    </citation>
    <scope>NUCLEOTIDE SEQUENCE</scope>
    <source>
        <strain evidence="2">NZFS 4037</strain>
    </source>
</reference>
<dbReference type="EMBL" id="JAENGY010003556">
    <property type="protein sequence ID" value="KAG6941601.1"/>
    <property type="molecule type" value="Genomic_DNA"/>
</dbReference>
<dbReference type="GO" id="GO:0010181">
    <property type="term" value="F:FMN binding"/>
    <property type="evidence" value="ECO:0007669"/>
    <property type="project" value="InterPro"/>
</dbReference>
<dbReference type="Proteomes" id="UP000709295">
    <property type="component" value="Unassembled WGS sequence"/>
</dbReference>
<dbReference type="InterPro" id="IPR001155">
    <property type="entry name" value="OxRdtase_FMN_N"/>
</dbReference>
<protein>
    <recommendedName>
        <fullName evidence="1">NADH:flavin oxidoreductase/NADH oxidase N-terminal domain-containing protein</fullName>
    </recommendedName>
</protein>
<evidence type="ECO:0000259" key="1">
    <source>
        <dbReference type="Pfam" id="PF00724"/>
    </source>
</evidence>
<keyword evidence="3" id="KW-1185">Reference proteome</keyword>
<sequence>TYGYVVNKLNDYDDLAYVNVIERREIDAANVTRNVRDAYNGILVTAADYDREDALKTVEEGAADLVAFGRNFIANPNLVERLRAPDVPLESGYTDYPFVTQKE</sequence>
<accession>A0A8J5IF81</accession>
<dbReference type="PANTHER" id="PTHR22893:SF91">
    <property type="entry name" value="NADPH DEHYDROGENASE 2-RELATED"/>
    <property type="match status" value="1"/>
</dbReference>
<organism evidence="2 3">
    <name type="scientific">Phytophthora aleatoria</name>
    <dbReference type="NCBI Taxonomy" id="2496075"/>
    <lineage>
        <taxon>Eukaryota</taxon>
        <taxon>Sar</taxon>
        <taxon>Stramenopiles</taxon>
        <taxon>Oomycota</taxon>
        <taxon>Peronosporomycetes</taxon>
        <taxon>Peronosporales</taxon>
        <taxon>Peronosporaceae</taxon>
        <taxon>Phytophthora</taxon>
    </lineage>
</organism>
<feature type="non-terminal residue" evidence="2">
    <location>
        <position position="1"/>
    </location>
</feature>
<dbReference type="PANTHER" id="PTHR22893">
    <property type="entry name" value="NADH OXIDOREDUCTASE-RELATED"/>
    <property type="match status" value="1"/>
</dbReference>
<dbReference type="AlphaFoldDB" id="A0A8J5IF81"/>
<comment type="caution">
    <text evidence="2">The sequence shown here is derived from an EMBL/GenBank/DDBJ whole genome shotgun (WGS) entry which is preliminary data.</text>
</comment>
<evidence type="ECO:0000313" key="3">
    <source>
        <dbReference type="Proteomes" id="UP000709295"/>
    </source>
</evidence>
<name>A0A8J5IF81_9STRA</name>
<dbReference type="InterPro" id="IPR045247">
    <property type="entry name" value="Oye-like"/>
</dbReference>
<dbReference type="GO" id="GO:0016491">
    <property type="term" value="F:oxidoreductase activity"/>
    <property type="evidence" value="ECO:0007669"/>
    <property type="project" value="InterPro"/>
</dbReference>